<dbReference type="InterPro" id="IPR036860">
    <property type="entry name" value="SH2_dom_sf"/>
</dbReference>
<evidence type="ECO:0000256" key="11">
    <source>
        <dbReference type="RuleBase" id="RU362096"/>
    </source>
</evidence>
<evidence type="ECO:0000256" key="3">
    <source>
        <dbReference type="ARBA" id="ARBA00022741"/>
    </source>
</evidence>
<dbReference type="PROSITE" id="PS50001">
    <property type="entry name" value="SH2"/>
    <property type="match status" value="1"/>
</dbReference>
<dbReference type="Gene3D" id="1.10.510.10">
    <property type="entry name" value="Transferase(Phosphotransferase) domain 1"/>
    <property type="match status" value="1"/>
</dbReference>
<dbReference type="Gene3D" id="2.30.30.40">
    <property type="entry name" value="SH3 Domains"/>
    <property type="match status" value="1"/>
</dbReference>
<evidence type="ECO:0000256" key="4">
    <source>
        <dbReference type="ARBA" id="ARBA00022777"/>
    </source>
</evidence>
<evidence type="ECO:0000256" key="1">
    <source>
        <dbReference type="ARBA" id="ARBA00022443"/>
    </source>
</evidence>
<name>A0ABM1MJN7_NICVS</name>
<evidence type="ECO:0000256" key="5">
    <source>
        <dbReference type="ARBA" id="ARBA00022840"/>
    </source>
</evidence>
<evidence type="ECO:0000256" key="7">
    <source>
        <dbReference type="ARBA" id="ARBA00051245"/>
    </source>
</evidence>
<dbReference type="PROSITE" id="PS50002">
    <property type="entry name" value="SH3"/>
    <property type="match status" value="1"/>
</dbReference>
<dbReference type="SUPFAM" id="SSF56112">
    <property type="entry name" value="Protein kinase-like (PK-like)"/>
    <property type="match status" value="1"/>
</dbReference>
<evidence type="ECO:0000313" key="15">
    <source>
        <dbReference type="Proteomes" id="UP000695000"/>
    </source>
</evidence>
<feature type="domain" description="SH3" evidence="13">
    <location>
        <begin position="19"/>
        <end position="79"/>
    </location>
</feature>
<dbReference type="PRINTS" id="PR00109">
    <property type="entry name" value="TYRKINASE"/>
</dbReference>
<keyword evidence="15" id="KW-1185">Reference proteome</keyword>
<evidence type="ECO:0000256" key="9">
    <source>
        <dbReference type="PROSITE-ProRule" id="PRU00192"/>
    </source>
</evidence>
<keyword evidence="4 11" id="KW-0418">Kinase</keyword>
<dbReference type="PANTHER" id="PTHR24418">
    <property type="entry name" value="TYROSINE-PROTEIN KINASE"/>
    <property type="match status" value="1"/>
</dbReference>
<keyword evidence="1 9" id="KW-0728">SH3 domain</keyword>
<organism evidence="15 16">
    <name type="scientific">Nicrophorus vespilloides</name>
    <name type="common">Boreal carrion beetle</name>
    <dbReference type="NCBI Taxonomy" id="110193"/>
    <lineage>
        <taxon>Eukaryota</taxon>
        <taxon>Metazoa</taxon>
        <taxon>Ecdysozoa</taxon>
        <taxon>Arthropoda</taxon>
        <taxon>Hexapoda</taxon>
        <taxon>Insecta</taxon>
        <taxon>Pterygota</taxon>
        <taxon>Neoptera</taxon>
        <taxon>Endopterygota</taxon>
        <taxon>Coleoptera</taxon>
        <taxon>Polyphaga</taxon>
        <taxon>Staphyliniformia</taxon>
        <taxon>Silphidae</taxon>
        <taxon>Nicrophorinae</taxon>
        <taxon>Nicrophorus</taxon>
    </lineage>
</organism>
<comment type="catalytic activity">
    <reaction evidence="7 11">
        <text>L-tyrosyl-[protein] + ATP = O-phospho-L-tyrosyl-[protein] + ADP + H(+)</text>
        <dbReference type="Rhea" id="RHEA:10596"/>
        <dbReference type="Rhea" id="RHEA-COMP:10136"/>
        <dbReference type="Rhea" id="RHEA-COMP:20101"/>
        <dbReference type="ChEBI" id="CHEBI:15378"/>
        <dbReference type="ChEBI" id="CHEBI:30616"/>
        <dbReference type="ChEBI" id="CHEBI:46858"/>
        <dbReference type="ChEBI" id="CHEBI:61978"/>
        <dbReference type="ChEBI" id="CHEBI:456216"/>
        <dbReference type="EC" id="2.7.10.2"/>
    </reaction>
</comment>
<keyword evidence="8" id="KW-0727">SH2 domain</keyword>
<proteinExistence type="inferred from homology"/>
<dbReference type="Pfam" id="PF07714">
    <property type="entry name" value="PK_Tyr_Ser-Thr"/>
    <property type="match status" value="1"/>
</dbReference>
<dbReference type="CDD" id="cd00192">
    <property type="entry name" value="PTKc"/>
    <property type="match status" value="1"/>
</dbReference>
<dbReference type="InterPro" id="IPR008266">
    <property type="entry name" value="Tyr_kinase_AS"/>
</dbReference>
<dbReference type="InterPro" id="IPR000719">
    <property type="entry name" value="Prot_kinase_dom"/>
</dbReference>
<accession>A0ABM1MJN7</accession>
<evidence type="ECO:0000259" key="13">
    <source>
        <dbReference type="PROSITE" id="PS50002"/>
    </source>
</evidence>
<dbReference type="PROSITE" id="PS00109">
    <property type="entry name" value="PROTEIN_KINASE_TYR"/>
    <property type="match status" value="1"/>
</dbReference>
<evidence type="ECO:0000256" key="2">
    <source>
        <dbReference type="ARBA" id="ARBA00022679"/>
    </source>
</evidence>
<dbReference type="InterPro" id="IPR000980">
    <property type="entry name" value="SH2"/>
</dbReference>
<evidence type="ECO:0000259" key="12">
    <source>
        <dbReference type="PROSITE" id="PS50001"/>
    </source>
</evidence>
<evidence type="ECO:0000256" key="10">
    <source>
        <dbReference type="PROSITE-ProRule" id="PRU10141"/>
    </source>
</evidence>
<dbReference type="InterPro" id="IPR017441">
    <property type="entry name" value="Protein_kinase_ATP_BS"/>
</dbReference>
<dbReference type="InterPro" id="IPR020635">
    <property type="entry name" value="Tyr_kinase_cat_dom"/>
</dbReference>
<dbReference type="PRINTS" id="PR00401">
    <property type="entry name" value="SH2DOMAIN"/>
</dbReference>
<comment type="similarity">
    <text evidence="11">Belongs to the protein kinase superfamily. Tyr protein kinase family.</text>
</comment>
<feature type="domain" description="SH2" evidence="12">
    <location>
        <begin position="85"/>
        <end position="184"/>
    </location>
</feature>
<gene>
    <name evidence="16" type="primary">LOC108561389</name>
</gene>
<feature type="binding site" evidence="10">
    <location>
        <position position="236"/>
    </location>
    <ligand>
        <name>ATP</name>
        <dbReference type="ChEBI" id="CHEBI:30616"/>
    </ligand>
</feature>
<evidence type="ECO:0000256" key="6">
    <source>
        <dbReference type="ARBA" id="ARBA00023137"/>
    </source>
</evidence>
<dbReference type="InterPro" id="IPR011009">
    <property type="entry name" value="Kinase-like_dom_sf"/>
</dbReference>
<evidence type="ECO:0000259" key="14">
    <source>
        <dbReference type="PROSITE" id="PS50011"/>
    </source>
</evidence>
<dbReference type="Pfam" id="PF00017">
    <property type="entry name" value="SH2"/>
    <property type="match status" value="1"/>
</dbReference>
<dbReference type="Proteomes" id="UP000695000">
    <property type="component" value="Unplaced"/>
</dbReference>
<keyword evidence="5 10" id="KW-0067">ATP-binding</keyword>
<dbReference type="InterPro" id="IPR050198">
    <property type="entry name" value="Non-receptor_tyrosine_kinases"/>
</dbReference>
<dbReference type="InterPro" id="IPR036028">
    <property type="entry name" value="SH3-like_dom_sf"/>
</dbReference>
<dbReference type="InterPro" id="IPR001452">
    <property type="entry name" value="SH3_domain"/>
</dbReference>
<dbReference type="SMART" id="SM00219">
    <property type="entry name" value="TyrKc"/>
    <property type="match status" value="1"/>
</dbReference>
<dbReference type="PROSITE" id="PS00107">
    <property type="entry name" value="PROTEIN_KINASE_ATP"/>
    <property type="match status" value="1"/>
</dbReference>
<dbReference type="EC" id="2.7.10.2" evidence="11"/>
<dbReference type="PROSITE" id="PS50011">
    <property type="entry name" value="PROTEIN_KINASE_DOM"/>
    <property type="match status" value="1"/>
</dbReference>
<dbReference type="SMART" id="SM00326">
    <property type="entry name" value="SH3"/>
    <property type="match status" value="1"/>
</dbReference>
<dbReference type="InterPro" id="IPR001245">
    <property type="entry name" value="Ser-Thr/Tyr_kinase_cat_dom"/>
</dbReference>
<dbReference type="SMART" id="SM00252">
    <property type="entry name" value="SH2"/>
    <property type="match status" value="1"/>
</dbReference>
<feature type="domain" description="Protein kinase" evidence="14">
    <location>
        <begin position="209"/>
        <end position="468"/>
    </location>
</feature>
<dbReference type="Gene3D" id="3.30.505.10">
    <property type="entry name" value="SH2 domain"/>
    <property type="match status" value="1"/>
</dbReference>
<keyword evidence="2 11" id="KW-0808">Transferase</keyword>
<evidence type="ECO:0000256" key="8">
    <source>
        <dbReference type="PROSITE-ProRule" id="PRU00191"/>
    </source>
</evidence>
<keyword evidence="6 11" id="KW-0829">Tyrosine-protein kinase</keyword>
<dbReference type="SUPFAM" id="SSF50044">
    <property type="entry name" value="SH3-domain"/>
    <property type="match status" value="1"/>
</dbReference>
<dbReference type="GeneID" id="108561389"/>
<dbReference type="Pfam" id="PF00018">
    <property type="entry name" value="SH3_1"/>
    <property type="match status" value="1"/>
</dbReference>
<reference evidence="16" key="1">
    <citation type="submission" date="2025-08" db="UniProtKB">
        <authorList>
            <consortium name="RefSeq"/>
        </authorList>
    </citation>
    <scope>IDENTIFICATION</scope>
    <source>
        <tissue evidence="16">Whole Larva</tissue>
    </source>
</reference>
<keyword evidence="3 10" id="KW-0547">Nucleotide-binding</keyword>
<evidence type="ECO:0000313" key="16">
    <source>
        <dbReference type="RefSeq" id="XP_017774787.1"/>
    </source>
</evidence>
<dbReference type="SUPFAM" id="SSF55550">
    <property type="entry name" value="SH2 domain"/>
    <property type="match status" value="1"/>
</dbReference>
<dbReference type="RefSeq" id="XP_017774787.1">
    <property type="nucleotide sequence ID" value="XM_017919298.1"/>
</dbReference>
<protein>
    <recommendedName>
        <fullName evidence="11">Tyrosine-protein kinase</fullName>
        <ecNumber evidence="11">2.7.10.2</ecNumber>
    </recommendedName>
</protein>
<sequence length="474" mass="55057">MGSCCSKRDVEIEALPMLNQQCNFIATHDFTPDSKNDLELRKGDIVQFIDDDFQASWRRATKNGEIGYVPTCYLAQESSLESEPWYMPDLNQISAEQLLLQKNNSNGAFLVRRRLETEDTAYALSLRDDDDEDTPKVKHYKIFHENDMYFVSPKIEKFTLQELIKLYHIEDVKNILILKLLKPCWREEPHLTDLSGKFVKDWEIDRKNVKIVKAIGKGQGGDIFLGNWKKRKIAVKILHGHFDKQEFTNEVEIMKKQTHKNIVSLYGICTKKHPFQIMMEYMEYGSLQDYLTNPPKGITSPNVFQLHYMICQIASGMEYLAGNGIIHRDLATRNVLIGPHLLTKISDFGLSRYLESKEIYQSQMNSKLPIMWLAPESFEGLFSTKSDVWTFGHVVMEMFNECKRPYDESQPLNQQQLKNLIQSGYKMPKPARMPDSTYRILLTCWELKPEDRPSFTDLLNSFSGHDTYSDLTKN</sequence>